<sequence>MTVLDTQPPESVPEEAITALQDSSDSQLSDIVHYAQQLLREHPPLTEAIEAREGETLVRTEDHGAYTIVVVKRPDETGEGRGPFAYRVQWEPDIEGEGGKYRWHYLGEVFDSERTVSEA</sequence>
<evidence type="ECO:0000256" key="1">
    <source>
        <dbReference type="SAM" id="MobiDB-lite"/>
    </source>
</evidence>
<accession>A0A482T1K8</accession>
<comment type="caution">
    <text evidence="2">The sequence shown here is derived from an EMBL/GenBank/DDBJ whole genome shotgun (WGS) entry which is preliminary data.</text>
</comment>
<dbReference type="OMA" id="WHYLGRV"/>
<proteinExistence type="predicted"/>
<name>A0A482T1K8_HALHI</name>
<evidence type="ECO:0000313" key="3">
    <source>
        <dbReference type="Proteomes" id="UP000293535"/>
    </source>
</evidence>
<dbReference type="Proteomes" id="UP000293535">
    <property type="component" value="Unassembled WGS sequence"/>
</dbReference>
<gene>
    <name evidence="2" type="ORF">ELS20_17140</name>
</gene>
<reference evidence="2 3" key="1">
    <citation type="submission" date="2018-12" db="EMBL/GenBank/DDBJ databases">
        <title>Draft genome sequence of Haloarcula hispinica strain 18.1, an halophilic archaeon isolated from Chott El Jerid of Southern Tunisia.</title>
        <authorList>
            <person name="Najjari A."/>
            <person name="Ben Dhia O."/>
            <person name="Ferjani R."/>
            <person name="Mahjoubi M."/>
            <person name="Sghaier H."/>
            <person name="Elshahed M."/>
            <person name="Ouzari H.I."/>
            <person name="Cherid A."/>
            <person name="Youssef N."/>
        </authorList>
    </citation>
    <scope>NUCLEOTIDE SEQUENCE [LARGE SCALE GENOMIC DNA]</scope>
    <source>
        <strain evidence="2 3">18.1</strain>
    </source>
</reference>
<dbReference type="AlphaFoldDB" id="A0A482T1K8"/>
<dbReference type="EMBL" id="RZIG01000004">
    <property type="protein sequence ID" value="RYJ07822.1"/>
    <property type="molecule type" value="Genomic_DNA"/>
</dbReference>
<dbReference type="RefSeq" id="WP_014031106.1">
    <property type="nucleotide sequence ID" value="NZ_BAABRG010000003.1"/>
</dbReference>
<evidence type="ECO:0000313" key="2">
    <source>
        <dbReference type="EMBL" id="RYJ07822.1"/>
    </source>
</evidence>
<feature type="region of interest" description="Disordered" evidence="1">
    <location>
        <begin position="1"/>
        <end position="24"/>
    </location>
</feature>
<organism evidence="2 3">
    <name type="scientific">Haloarcula hispanica</name>
    <dbReference type="NCBI Taxonomy" id="51589"/>
    <lineage>
        <taxon>Archaea</taxon>
        <taxon>Methanobacteriati</taxon>
        <taxon>Methanobacteriota</taxon>
        <taxon>Stenosarchaea group</taxon>
        <taxon>Halobacteria</taxon>
        <taxon>Halobacteriales</taxon>
        <taxon>Haloarculaceae</taxon>
        <taxon>Haloarcula</taxon>
    </lineage>
</organism>
<protein>
    <submittedName>
        <fullName evidence="2">Uncharacterized protein</fullName>
    </submittedName>
</protein>
<dbReference type="GeneID" id="23803174"/>